<protein>
    <submittedName>
        <fullName evidence="1">Site-specific DNA-cytosine methylase</fullName>
    </submittedName>
</protein>
<evidence type="ECO:0000313" key="2">
    <source>
        <dbReference type="Proteomes" id="UP000232003"/>
    </source>
</evidence>
<dbReference type="AlphaFoldDB" id="A0A2K8SKV5"/>
<dbReference type="GO" id="GO:0032259">
    <property type="term" value="P:methylation"/>
    <property type="evidence" value="ECO:0007669"/>
    <property type="project" value="UniProtKB-KW"/>
</dbReference>
<reference evidence="1 2" key="1">
    <citation type="submission" date="2017-11" db="EMBL/GenBank/DDBJ databases">
        <title>Complete genome of a free-living desiccation-tolerant cyanobacterium and its photosynthetic adaptation to extreme terrestrial habitat.</title>
        <authorList>
            <person name="Shang J."/>
        </authorList>
    </citation>
    <scope>NUCLEOTIDE SEQUENCE [LARGE SCALE GENOMIC DNA]</scope>
    <source>
        <strain evidence="1 2">CCNUN1</strain>
    </source>
</reference>
<keyword evidence="2" id="KW-1185">Reference proteome</keyword>
<dbReference type="KEGG" id="nfl:COO91_01355"/>
<dbReference type="GO" id="GO:0008168">
    <property type="term" value="F:methyltransferase activity"/>
    <property type="evidence" value="ECO:0007669"/>
    <property type="project" value="UniProtKB-KW"/>
</dbReference>
<organism evidence="1 2">
    <name type="scientific">Nostoc flagelliforme CCNUN1</name>
    <dbReference type="NCBI Taxonomy" id="2038116"/>
    <lineage>
        <taxon>Bacteria</taxon>
        <taxon>Bacillati</taxon>
        <taxon>Cyanobacteriota</taxon>
        <taxon>Cyanophyceae</taxon>
        <taxon>Nostocales</taxon>
        <taxon>Nostocaceae</taxon>
        <taxon>Nostoc</taxon>
    </lineage>
</organism>
<name>A0A2K8SKV5_9NOSO</name>
<proteinExistence type="predicted"/>
<keyword evidence="1" id="KW-0808">Transferase</keyword>
<sequence>MPLSVPRKEKRNRTEVHHQLLPSTAPVEVTLSATPEKFLEDDLKSSQLHSQGCLYPYLEKKKLLDGSIVFYPRVICERDPNNATHYRWGYNWEERVDGVWKGKSIGSIPP</sequence>
<dbReference type="RefSeq" id="WP_225912461.1">
    <property type="nucleotide sequence ID" value="NZ_CAWNNC010000001.1"/>
</dbReference>
<accession>A0A2K8SKV5</accession>
<dbReference type="EMBL" id="CP024785">
    <property type="protein sequence ID" value="AUB35475.1"/>
    <property type="molecule type" value="Genomic_DNA"/>
</dbReference>
<gene>
    <name evidence="1" type="ORF">COO91_01355</name>
</gene>
<evidence type="ECO:0000313" key="1">
    <source>
        <dbReference type="EMBL" id="AUB35475.1"/>
    </source>
</evidence>
<dbReference type="Proteomes" id="UP000232003">
    <property type="component" value="Chromosome"/>
</dbReference>
<keyword evidence="1" id="KW-0489">Methyltransferase</keyword>